<dbReference type="PANTHER" id="PTHR35391">
    <property type="entry name" value="C2H2-TYPE DOMAIN-CONTAINING PROTEIN-RELATED"/>
    <property type="match status" value="1"/>
</dbReference>
<feature type="compositionally biased region" description="Basic and acidic residues" evidence="1">
    <location>
        <begin position="680"/>
        <end position="691"/>
    </location>
</feature>
<dbReference type="EMBL" id="CDMC01000014">
    <property type="protein sequence ID" value="CEL09352.1"/>
    <property type="molecule type" value="Genomic_DNA"/>
</dbReference>
<keyword evidence="4" id="KW-1185">Reference proteome</keyword>
<dbReference type="PANTHER" id="PTHR35391:SF5">
    <property type="entry name" value="DUF6590 DOMAIN-CONTAINING PROTEIN"/>
    <property type="match status" value="1"/>
</dbReference>
<evidence type="ECO:0000259" key="2">
    <source>
        <dbReference type="Pfam" id="PF26082"/>
    </source>
</evidence>
<feature type="compositionally biased region" description="Basic and acidic residues" evidence="1">
    <location>
        <begin position="629"/>
        <end position="643"/>
    </location>
</feature>
<feature type="compositionally biased region" description="Basic and acidic residues" evidence="1">
    <location>
        <begin position="706"/>
        <end position="719"/>
    </location>
</feature>
<feature type="compositionally biased region" description="Polar residues" evidence="1">
    <location>
        <begin position="224"/>
        <end position="234"/>
    </location>
</feature>
<feature type="region of interest" description="Disordered" evidence="1">
    <location>
        <begin position="405"/>
        <end position="429"/>
    </location>
</feature>
<name>A0A0U5GF87_ASPCI</name>
<organism evidence="3 4">
    <name type="scientific">Aspergillus calidoustus</name>
    <dbReference type="NCBI Taxonomy" id="454130"/>
    <lineage>
        <taxon>Eukaryota</taxon>
        <taxon>Fungi</taxon>
        <taxon>Dikarya</taxon>
        <taxon>Ascomycota</taxon>
        <taxon>Pezizomycotina</taxon>
        <taxon>Eurotiomycetes</taxon>
        <taxon>Eurotiomycetidae</taxon>
        <taxon>Eurotiales</taxon>
        <taxon>Aspergillaceae</taxon>
        <taxon>Aspergillus</taxon>
        <taxon>Aspergillus subgen. Nidulantes</taxon>
    </lineage>
</organism>
<protein>
    <recommendedName>
        <fullName evidence="2">Oxidoreductase acuF-like C2H2 type zinc-finger domain-containing protein</fullName>
    </recommendedName>
</protein>
<evidence type="ECO:0000313" key="4">
    <source>
        <dbReference type="Proteomes" id="UP000054771"/>
    </source>
</evidence>
<feature type="region of interest" description="Disordered" evidence="1">
    <location>
        <begin position="219"/>
        <end position="239"/>
    </location>
</feature>
<dbReference type="OrthoDB" id="6133115at2759"/>
<dbReference type="Proteomes" id="UP000054771">
    <property type="component" value="Unassembled WGS sequence"/>
</dbReference>
<gene>
    <name evidence="3" type="ORF">ASPCAL12489</name>
</gene>
<feature type="compositionally biased region" description="Polar residues" evidence="1">
    <location>
        <begin position="548"/>
        <end position="562"/>
    </location>
</feature>
<feature type="region of interest" description="Disordered" evidence="1">
    <location>
        <begin position="508"/>
        <end position="739"/>
    </location>
</feature>
<sequence length="739" mass="83760">MLVKLVDLEYQPKVSNEMQRFDLWASSLGLYHTGHSSLDYRFRDSPPLFQYALGLLNDLLETLSIVAELAEEASGFGEVDDNVSVSDVDSEEEDLSAYPSEDLIQEYLCNIAITIDRLYALSFKIRNPTVRTGVSPALSNKDLDDDTRILIEGFKRWDLEHVIDLFRTWRHDMNKEDLENHFLVRRLALANTHRRQQFKYWERRRAKYERYHRAAMTGLRQSGKAHSTGMTNSEHGLLSEPTTATGIGAAILADFDTESMGSKASYALKGDEVEEKNILPAPPVIDPEIKEFECPFCFILCSRRTLQPGVWERHVIRDLRPYICTFEECKEADQQYDTRPDWIGHELTKHGCHPENPRKCPLCLREGVSAGHIASHLQRTASFALPRLHNEPNDTEAEFDTRIEVGQSTDRDFSTNSSGNDEAADGQKTVHLVMQRPGERTRWVAVSLSPMHSVQSQIANAARLFLALDVETEFKFTDEDRTEIPLAYDRLDNGRVIYVRPLNHPDPAAGVPEDQERGRTLHNGNVPLGRRNRTPVKEREPVIARYSAQGSNKPWAQESQRTPPKDISQPGREPGPVFVISRQSQIGPPERKESIFRRIGQRLGFRRNREDTSSSRMSDFNDPLSGARSESRRTSSPPTEEHGNITSQLSRTVVPGLPRNLTFKRQQSELRRMPPPMSAEIRRAASVDRRSSAQRGHLQGSSFTSRRSDIDIFQEREDGGASDYSASQDSRGPAVFPSG</sequence>
<evidence type="ECO:0000256" key="1">
    <source>
        <dbReference type="SAM" id="MobiDB-lite"/>
    </source>
</evidence>
<feature type="domain" description="Oxidoreductase acuF-like C2H2 type zinc-finger" evidence="2">
    <location>
        <begin position="290"/>
        <end position="319"/>
    </location>
</feature>
<dbReference type="Pfam" id="PF26082">
    <property type="entry name" value="zf-C2H2_AcuF"/>
    <property type="match status" value="1"/>
</dbReference>
<dbReference type="OMA" id="CNIAITI"/>
<proteinExistence type="predicted"/>
<evidence type="ECO:0000313" key="3">
    <source>
        <dbReference type="EMBL" id="CEL09352.1"/>
    </source>
</evidence>
<dbReference type="AlphaFoldDB" id="A0A0U5GF87"/>
<reference evidence="4" key="1">
    <citation type="journal article" date="2016" name="Genome Announc.">
        <title>Draft genome sequences of fungus Aspergillus calidoustus.</title>
        <authorList>
            <person name="Horn F."/>
            <person name="Linde J."/>
            <person name="Mattern D.J."/>
            <person name="Walther G."/>
            <person name="Guthke R."/>
            <person name="Scherlach K."/>
            <person name="Martin K."/>
            <person name="Brakhage A.A."/>
            <person name="Petzke L."/>
            <person name="Valiante V."/>
        </authorList>
    </citation>
    <scope>NUCLEOTIDE SEQUENCE [LARGE SCALE GENOMIC DNA]</scope>
    <source>
        <strain evidence="4">SF006504</strain>
    </source>
</reference>
<dbReference type="InterPro" id="IPR058925">
    <property type="entry name" value="zf-C2H2_AcuF"/>
</dbReference>
<dbReference type="STRING" id="454130.A0A0U5GF87"/>
<accession>A0A0U5GF87</accession>